<keyword evidence="1" id="KW-0812">Transmembrane</keyword>
<dbReference type="Pfam" id="PF13962">
    <property type="entry name" value="PGG"/>
    <property type="match status" value="1"/>
</dbReference>
<dbReference type="GO" id="GO:0016020">
    <property type="term" value="C:membrane"/>
    <property type="evidence" value="ECO:0007669"/>
    <property type="project" value="TreeGrafter"/>
</dbReference>
<feature type="domain" description="PGG" evidence="2">
    <location>
        <begin position="544"/>
        <end position="680"/>
    </location>
</feature>
<protein>
    <recommendedName>
        <fullName evidence="2">PGG domain-containing protein</fullName>
    </recommendedName>
</protein>
<dbReference type="InterPro" id="IPR026961">
    <property type="entry name" value="PGG_dom"/>
</dbReference>
<dbReference type="PANTHER" id="PTHR24177">
    <property type="entry name" value="CASKIN"/>
    <property type="match status" value="1"/>
</dbReference>
<dbReference type="SUPFAM" id="SSF48403">
    <property type="entry name" value="Ankyrin repeat"/>
    <property type="match status" value="2"/>
</dbReference>
<dbReference type="PANTHER" id="PTHR24177:SF215">
    <property type="entry name" value="PGG DOMAIN-CONTAINING PROTEIN"/>
    <property type="match status" value="1"/>
</dbReference>
<keyword evidence="1" id="KW-0472">Membrane</keyword>
<dbReference type="Gene3D" id="1.25.40.20">
    <property type="entry name" value="Ankyrin repeat-containing domain"/>
    <property type="match status" value="2"/>
</dbReference>
<evidence type="ECO:0000313" key="4">
    <source>
        <dbReference type="Proteomes" id="UP001054252"/>
    </source>
</evidence>
<dbReference type="Proteomes" id="UP001054252">
    <property type="component" value="Unassembled WGS sequence"/>
</dbReference>
<name>A0AAV5MJZ5_9ROSI</name>
<dbReference type="EMBL" id="BPVZ01000323">
    <property type="protein sequence ID" value="GKV49860.1"/>
    <property type="molecule type" value="Genomic_DNA"/>
</dbReference>
<dbReference type="InterPro" id="IPR036770">
    <property type="entry name" value="Ankyrin_rpt-contain_sf"/>
</dbReference>
<comment type="caution">
    <text evidence="3">The sequence shown here is derived from an EMBL/GenBank/DDBJ whole genome shotgun (WGS) entry which is preliminary data.</text>
</comment>
<dbReference type="Pfam" id="PF12796">
    <property type="entry name" value="Ank_2"/>
    <property type="match status" value="1"/>
</dbReference>
<proteinExistence type="predicted"/>
<evidence type="ECO:0000256" key="1">
    <source>
        <dbReference type="SAM" id="Phobius"/>
    </source>
</evidence>
<reference evidence="3 4" key="1">
    <citation type="journal article" date="2021" name="Commun. Biol.">
        <title>The genome of Shorea leprosula (Dipterocarpaceae) highlights the ecological relevance of drought in aseasonal tropical rainforests.</title>
        <authorList>
            <person name="Ng K.K.S."/>
            <person name="Kobayashi M.J."/>
            <person name="Fawcett J.A."/>
            <person name="Hatakeyama M."/>
            <person name="Paape T."/>
            <person name="Ng C.H."/>
            <person name="Ang C.C."/>
            <person name="Tnah L.H."/>
            <person name="Lee C.T."/>
            <person name="Nishiyama T."/>
            <person name="Sese J."/>
            <person name="O'Brien M.J."/>
            <person name="Copetti D."/>
            <person name="Mohd Noor M.I."/>
            <person name="Ong R.C."/>
            <person name="Putra M."/>
            <person name="Sireger I.Z."/>
            <person name="Indrioko S."/>
            <person name="Kosugi Y."/>
            <person name="Izuno A."/>
            <person name="Isagi Y."/>
            <person name="Lee S.L."/>
            <person name="Shimizu K.K."/>
        </authorList>
    </citation>
    <scope>NUCLEOTIDE SEQUENCE [LARGE SCALE GENOMIC DNA]</scope>
    <source>
        <strain evidence="3">214</strain>
    </source>
</reference>
<organism evidence="3 4">
    <name type="scientific">Rubroshorea leprosula</name>
    <dbReference type="NCBI Taxonomy" id="152421"/>
    <lineage>
        <taxon>Eukaryota</taxon>
        <taxon>Viridiplantae</taxon>
        <taxon>Streptophyta</taxon>
        <taxon>Embryophyta</taxon>
        <taxon>Tracheophyta</taxon>
        <taxon>Spermatophyta</taxon>
        <taxon>Magnoliopsida</taxon>
        <taxon>eudicotyledons</taxon>
        <taxon>Gunneridae</taxon>
        <taxon>Pentapetalae</taxon>
        <taxon>rosids</taxon>
        <taxon>malvids</taxon>
        <taxon>Malvales</taxon>
        <taxon>Dipterocarpaceae</taxon>
        <taxon>Rubroshorea</taxon>
    </lineage>
</organism>
<feature type="transmembrane region" description="Helical" evidence="1">
    <location>
        <begin position="661"/>
        <end position="683"/>
    </location>
</feature>
<gene>
    <name evidence="3" type="ORF">SLEP1_g56586</name>
</gene>
<dbReference type="InterPro" id="IPR002110">
    <property type="entry name" value="Ankyrin_rpt"/>
</dbReference>
<dbReference type="AlphaFoldDB" id="A0AAV5MJZ5"/>
<evidence type="ECO:0000313" key="3">
    <source>
        <dbReference type="EMBL" id="GKV49860.1"/>
    </source>
</evidence>
<sequence>MTTEVAVAIDERVEEMTEMTVLCEMKELYEMKGLYVKAFENERENIKTLCQTKHCALFDPLTPCEDTVFHIAAYMGSINLLRDLFEKITTPRECVFTMKNSHGNTLLHEVVMSNNVKAVQFLVDKIAYEERAGKLMGRNNLGETALYRAAAFGNKATVKYLVDEVERQKGNVKDHFTRTDGLSILHIAIMNEKFETAIWLLGKDRELATKKCSGKTCLHILASMRTAFESSSSIIYGLEIIYRLIPDNLVYRDEIEQDVPSQSSKSLPKYHDLWTHLAERWNFIKEIGKTKKKHRFAVDLAKMLVKMDSCSWREHYNEVGHNNIVCISGDEETGELSSQAICVGTTAKILVKMDSSTWREHYDEEGHNIIICFSGDRKKGGKETGEASSQTGCDGTAATIEDTPLIIAARTGIREIVAEIINVYPQALEHVTRSGQNILHVAILHRNDHILDLINLEREVVKRRLILGIDNDGDTILHKAASTKYYSGGTASTAALKLQEELRWFRKVEKMVPAHYTILTNKKGRTAEQLLKDEHKEQLKEAQEWVKNTSQSCSTVAILVASVLFAAAFAVPGGFIGYGDAKDAAANAPAPAPNAPAPAVDVHAGTAVLADQPLYSFFTVMDVAGLASSLTSVVLFLSVLTSSLDLEEFYYQIPSKLSAGFLFLSFAIATTLFSFTAATLLTFRLESAWTTSLTFAAAFIPVSIYGLVQFGLHVAYLKSALIGIYRLVKLLLPKPILLVQECCSK</sequence>
<feature type="transmembrane region" description="Helical" evidence="1">
    <location>
        <begin position="695"/>
        <end position="717"/>
    </location>
</feature>
<dbReference type="SMART" id="SM00248">
    <property type="entry name" value="ANK"/>
    <property type="match status" value="6"/>
</dbReference>
<evidence type="ECO:0000259" key="2">
    <source>
        <dbReference type="Pfam" id="PF13962"/>
    </source>
</evidence>
<keyword evidence="4" id="KW-1185">Reference proteome</keyword>
<keyword evidence="1" id="KW-1133">Transmembrane helix</keyword>
<accession>A0AAV5MJZ5</accession>
<feature type="transmembrane region" description="Helical" evidence="1">
    <location>
        <begin position="614"/>
        <end position="640"/>
    </location>
</feature>
<feature type="transmembrane region" description="Helical" evidence="1">
    <location>
        <begin position="556"/>
        <end position="578"/>
    </location>
</feature>